<comment type="caution">
    <text evidence="6">The sequence shown here is derived from an EMBL/GenBank/DDBJ whole genome shotgun (WGS) entry which is preliminary data.</text>
</comment>
<evidence type="ECO:0000313" key="6">
    <source>
        <dbReference type="EMBL" id="CAI6092321.1"/>
    </source>
</evidence>
<dbReference type="Pfam" id="PF11951">
    <property type="entry name" value="Fungal_trans_2"/>
    <property type="match status" value="1"/>
</dbReference>
<dbReference type="PROSITE" id="PS00463">
    <property type="entry name" value="ZN2_CY6_FUNGAL_1"/>
    <property type="match status" value="1"/>
</dbReference>
<organism evidence="6 7">
    <name type="scientific">Clonostachys chloroleuca</name>
    <dbReference type="NCBI Taxonomy" id="1926264"/>
    <lineage>
        <taxon>Eukaryota</taxon>
        <taxon>Fungi</taxon>
        <taxon>Dikarya</taxon>
        <taxon>Ascomycota</taxon>
        <taxon>Pezizomycotina</taxon>
        <taxon>Sordariomycetes</taxon>
        <taxon>Hypocreomycetidae</taxon>
        <taxon>Hypocreales</taxon>
        <taxon>Bionectriaceae</taxon>
        <taxon>Clonostachys</taxon>
    </lineage>
</organism>
<dbReference type="CDD" id="cd00067">
    <property type="entry name" value="GAL4"/>
    <property type="match status" value="1"/>
</dbReference>
<dbReference type="GO" id="GO:0008270">
    <property type="term" value="F:zinc ion binding"/>
    <property type="evidence" value="ECO:0007669"/>
    <property type="project" value="InterPro"/>
</dbReference>
<dbReference type="EMBL" id="CABFNP030001199">
    <property type="protein sequence ID" value="CAI6092321.1"/>
    <property type="molecule type" value="Genomic_DNA"/>
</dbReference>
<dbReference type="Gene3D" id="4.10.240.10">
    <property type="entry name" value="Zn(2)-C6 fungal-type DNA-binding domain"/>
    <property type="match status" value="1"/>
</dbReference>
<keyword evidence="3" id="KW-0804">Transcription</keyword>
<sequence>MRSPPTSGPRKHRKTFTGCWTCRSRKVKCDEARPTCLQCRSKSLFCQGYGVRLQWVHSSEGGIDHDAPRMKIQRSQVTTKHNCQSFESAEIDDILDSIDAYEPPEPSAPGSGDHFFIHNFGVLNPCPLSQVPVERLPTVVIPDEHDSSMASDEGSPFESIANDHLNAEQLHSTHLDGATPPLFLSEDDSHASQADFGSSILFDAISPSFFDAPNFTVEAVNGHDSEPLQDPGAVPLQHYEWASTGSALIRNPCSSYLPEQEQFLMYHYTHRAVNLFCVIDNRKSPWKTIHLPRAMQSIGQLSISGSSSSIRNALRNALLSISAFYLSNEGKSRFCPDDAAKWARQATILRGRAIELLKDAVNTDFNTKCIPKYKEFLATMLSMITINVMSGDTSTCGVHLDGAFRFMTQAKTWKTKFSPKALALHRIYFYLQAIYESTALHYHEIGSSSYQSLEAGAQRPLRLTLRDGIDPAATTLSQSARLSIEPTLQMSTYECIYGVPQNLLVLFFESTRLIRRVFSFQKKEGKGNMSAELVSYCDDLEQSIMDWPINTELQRCRLDTSGPSYDIIRHTTCAFHNALIIYFAQHIRRLSYRYLHQYVQTVLENIEAIEKIKAESRILAAPIYWPAFIAASEAFNETLQNRFKTWYDQVEVYGIEARRSGIQVLLEVWKRGPTTGADMTSRWRMVVEETEAHLMLS</sequence>
<protein>
    <recommendedName>
        <fullName evidence="5">Zn(2)-C6 fungal-type domain-containing protein</fullName>
    </recommendedName>
</protein>
<dbReference type="AlphaFoldDB" id="A0AA35M858"/>
<dbReference type="SUPFAM" id="SSF57701">
    <property type="entry name" value="Zn2/Cys6 DNA-binding domain"/>
    <property type="match status" value="1"/>
</dbReference>
<keyword evidence="2" id="KW-0238">DNA-binding</keyword>
<accession>A0AA35M858</accession>
<evidence type="ECO:0000313" key="7">
    <source>
        <dbReference type="Proteomes" id="UP001160390"/>
    </source>
</evidence>
<reference evidence="6" key="1">
    <citation type="submission" date="2023-01" db="EMBL/GenBank/DDBJ databases">
        <authorList>
            <person name="Piombo E."/>
        </authorList>
    </citation>
    <scope>NUCLEOTIDE SEQUENCE</scope>
</reference>
<keyword evidence="7" id="KW-1185">Reference proteome</keyword>
<evidence type="ECO:0000256" key="3">
    <source>
        <dbReference type="ARBA" id="ARBA00023163"/>
    </source>
</evidence>
<evidence type="ECO:0000256" key="2">
    <source>
        <dbReference type="ARBA" id="ARBA00023125"/>
    </source>
</evidence>
<dbReference type="SMART" id="SM00066">
    <property type="entry name" value="GAL4"/>
    <property type="match status" value="1"/>
</dbReference>
<dbReference type="InterPro" id="IPR001138">
    <property type="entry name" value="Zn2Cys6_DnaBD"/>
</dbReference>
<gene>
    <name evidence="6" type="ORF">CCHLO57077_00016602</name>
</gene>
<dbReference type="GO" id="GO:0000981">
    <property type="term" value="F:DNA-binding transcription factor activity, RNA polymerase II-specific"/>
    <property type="evidence" value="ECO:0007669"/>
    <property type="project" value="InterPro"/>
</dbReference>
<dbReference type="InterPro" id="IPR021858">
    <property type="entry name" value="Fun_TF"/>
</dbReference>
<name>A0AA35M858_9HYPO</name>
<keyword evidence="1" id="KW-0805">Transcription regulation</keyword>
<dbReference type="GO" id="GO:0003677">
    <property type="term" value="F:DNA binding"/>
    <property type="evidence" value="ECO:0007669"/>
    <property type="project" value="UniProtKB-KW"/>
</dbReference>
<evidence type="ECO:0000259" key="5">
    <source>
        <dbReference type="PROSITE" id="PS50048"/>
    </source>
</evidence>
<dbReference type="PANTHER" id="PTHR31069:SF32">
    <property type="entry name" value="ARGININE METABOLISM REGULATION PROTEIN II"/>
    <property type="match status" value="1"/>
</dbReference>
<proteinExistence type="predicted"/>
<dbReference type="PROSITE" id="PS50048">
    <property type="entry name" value="ZN2_CY6_FUNGAL_2"/>
    <property type="match status" value="1"/>
</dbReference>
<dbReference type="InterPro" id="IPR050675">
    <property type="entry name" value="OAF3"/>
</dbReference>
<feature type="domain" description="Zn(2)-C6 fungal-type" evidence="5">
    <location>
        <begin position="18"/>
        <end position="46"/>
    </location>
</feature>
<evidence type="ECO:0000256" key="1">
    <source>
        <dbReference type="ARBA" id="ARBA00023015"/>
    </source>
</evidence>
<dbReference type="PANTHER" id="PTHR31069">
    <property type="entry name" value="OLEATE-ACTIVATED TRANSCRIPTION FACTOR 1-RELATED"/>
    <property type="match status" value="1"/>
</dbReference>
<dbReference type="InterPro" id="IPR036864">
    <property type="entry name" value="Zn2-C6_fun-type_DNA-bd_sf"/>
</dbReference>
<dbReference type="Proteomes" id="UP001160390">
    <property type="component" value="Unassembled WGS sequence"/>
</dbReference>
<dbReference type="Pfam" id="PF00172">
    <property type="entry name" value="Zn_clus"/>
    <property type="match status" value="1"/>
</dbReference>
<evidence type="ECO:0000256" key="4">
    <source>
        <dbReference type="ARBA" id="ARBA00023242"/>
    </source>
</evidence>
<keyword evidence="4" id="KW-0539">Nucleus</keyword>